<evidence type="ECO:0000313" key="3">
    <source>
        <dbReference type="Proteomes" id="UP001174691"/>
    </source>
</evidence>
<feature type="compositionally biased region" description="Polar residues" evidence="1">
    <location>
        <begin position="155"/>
        <end position="167"/>
    </location>
</feature>
<evidence type="ECO:0000313" key="2">
    <source>
        <dbReference type="EMBL" id="KAJ9142307.1"/>
    </source>
</evidence>
<feature type="region of interest" description="Disordered" evidence="1">
    <location>
        <begin position="383"/>
        <end position="425"/>
    </location>
</feature>
<name>A0AA38RBN4_9PEZI</name>
<keyword evidence="3" id="KW-1185">Reference proteome</keyword>
<dbReference type="AlphaFoldDB" id="A0AA38RBN4"/>
<dbReference type="EMBL" id="JANBVN010000123">
    <property type="protein sequence ID" value="KAJ9142307.1"/>
    <property type="molecule type" value="Genomic_DNA"/>
</dbReference>
<feature type="compositionally biased region" description="Basic and acidic residues" evidence="1">
    <location>
        <begin position="28"/>
        <end position="37"/>
    </location>
</feature>
<gene>
    <name evidence="2" type="ORF">NKR19_g7246</name>
</gene>
<feature type="compositionally biased region" description="Polar residues" evidence="1">
    <location>
        <begin position="90"/>
        <end position="110"/>
    </location>
</feature>
<sequence length="425" mass="46975">MGLSREHNNPVRTQAKPSRPRPRQQHQGHFDPEELTRRLYIVLADQKANAERTKGRTGEVAKPTEPRPWNIRHHGKEAAERRSKEATREVATSHSSKQTSLKPTGSTSSGELKRQKSSKLSNPRKEPKPSPAKDAPEQAQSTSYHHVPQEAAKQFQRTTTVDTMRDNNTSNILTHKLSKQALRLHLAAGAAAHSSSLRAAVIEEQPVSPIEKLLKDRERVDHWRSNIPDEPAQPAHLLGAGEERAEEFHTAPQYQQHTFHAELARLKPRAPADHQHRRNSTGDILGRSAEDNRLSMVLVERTSLADVLEEGAAAPIDDPDPTNADEHRVDWTQSDEQRAAAAAAADVAAAAETTAASAPAHRHNKPLLSPLLRKADSIWTLRGRLGSGGKEKGDIPQIAEAPMSPKSPKESRSPRGGFFAKFKRQ</sequence>
<evidence type="ECO:0000256" key="1">
    <source>
        <dbReference type="SAM" id="MobiDB-lite"/>
    </source>
</evidence>
<feature type="region of interest" description="Disordered" evidence="1">
    <location>
        <begin position="1"/>
        <end position="167"/>
    </location>
</feature>
<reference evidence="2" key="1">
    <citation type="submission" date="2022-07" db="EMBL/GenBank/DDBJ databases">
        <title>Fungi with potential for degradation of polypropylene.</title>
        <authorList>
            <person name="Gostincar C."/>
        </authorList>
    </citation>
    <scope>NUCLEOTIDE SEQUENCE</scope>
    <source>
        <strain evidence="2">EXF-13287</strain>
    </source>
</reference>
<feature type="compositionally biased region" description="Basic and acidic residues" evidence="1">
    <location>
        <begin position="48"/>
        <end position="65"/>
    </location>
</feature>
<accession>A0AA38RBN4</accession>
<proteinExistence type="predicted"/>
<feature type="compositionally biased region" description="Basic and acidic residues" evidence="1">
    <location>
        <begin position="76"/>
        <end position="88"/>
    </location>
</feature>
<protein>
    <submittedName>
        <fullName evidence="2">Uncharacterized protein</fullName>
    </submittedName>
</protein>
<organism evidence="2 3">
    <name type="scientific">Coniochaeta hoffmannii</name>
    <dbReference type="NCBI Taxonomy" id="91930"/>
    <lineage>
        <taxon>Eukaryota</taxon>
        <taxon>Fungi</taxon>
        <taxon>Dikarya</taxon>
        <taxon>Ascomycota</taxon>
        <taxon>Pezizomycotina</taxon>
        <taxon>Sordariomycetes</taxon>
        <taxon>Sordariomycetidae</taxon>
        <taxon>Coniochaetales</taxon>
        <taxon>Coniochaetaceae</taxon>
        <taxon>Coniochaeta</taxon>
    </lineage>
</organism>
<comment type="caution">
    <text evidence="2">The sequence shown here is derived from an EMBL/GenBank/DDBJ whole genome shotgun (WGS) entry which is preliminary data.</text>
</comment>
<dbReference type="Proteomes" id="UP001174691">
    <property type="component" value="Unassembled WGS sequence"/>
</dbReference>